<name>A0A810L3X4_9ACTN</name>
<dbReference type="PROSITE" id="PS51898">
    <property type="entry name" value="TYR_RECOMBINASE"/>
    <property type="match status" value="1"/>
</dbReference>
<dbReference type="KEGG" id="aser:Asera_37130"/>
<dbReference type="EMBL" id="AP023354">
    <property type="protein sequence ID" value="BCJ29605.1"/>
    <property type="molecule type" value="Genomic_DNA"/>
</dbReference>
<reference evidence="3" key="1">
    <citation type="submission" date="2020-08" db="EMBL/GenBank/DDBJ databases">
        <title>Whole genome shotgun sequence of Actinocatenispora sera NBRC 101916.</title>
        <authorList>
            <person name="Komaki H."/>
            <person name="Tamura T."/>
        </authorList>
    </citation>
    <scope>NUCLEOTIDE SEQUENCE</scope>
    <source>
        <strain evidence="3">NBRC 101916</strain>
    </source>
</reference>
<evidence type="ECO:0000313" key="3">
    <source>
        <dbReference type="EMBL" id="BCJ29605.1"/>
    </source>
</evidence>
<dbReference type="AlphaFoldDB" id="A0A810L3X4"/>
<protein>
    <recommendedName>
        <fullName evidence="2">Tyr recombinase domain-containing protein</fullName>
    </recommendedName>
</protein>
<evidence type="ECO:0000256" key="1">
    <source>
        <dbReference type="ARBA" id="ARBA00023172"/>
    </source>
</evidence>
<dbReference type="Proteomes" id="UP000680750">
    <property type="component" value="Chromosome"/>
</dbReference>
<dbReference type="InterPro" id="IPR002104">
    <property type="entry name" value="Integrase_catalytic"/>
</dbReference>
<dbReference type="GO" id="GO:0015074">
    <property type="term" value="P:DNA integration"/>
    <property type="evidence" value="ECO:0007669"/>
    <property type="project" value="InterPro"/>
</dbReference>
<dbReference type="RefSeq" id="WP_280529735.1">
    <property type="nucleotide sequence ID" value="NZ_AP023354.1"/>
</dbReference>
<keyword evidence="1" id="KW-0233">DNA recombination</keyword>
<accession>A0A810L3X4</accession>
<dbReference type="GO" id="GO:0003677">
    <property type="term" value="F:DNA binding"/>
    <property type="evidence" value="ECO:0007669"/>
    <property type="project" value="InterPro"/>
</dbReference>
<dbReference type="InterPro" id="IPR011010">
    <property type="entry name" value="DNA_brk_join_enz"/>
</dbReference>
<dbReference type="InterPro" id="IPR013762">
    <property type="entry name" value="Integrase-like_cat_sf"/>
</dbReference>
<sequence>MASRLGLAGIERSRATGVHALRHFYASALLDAGENIKSLSSYLGHHDPGFTLRVYTHLMPSSEDRARRAIDSVLGGDE</sequence>
<dbReference type="SUPFAM" id="SSF56349">
    <property type="entry name" value="DNA breaking-rejoining enzymes"/>
    <property type="match status" value="1"/>
</dbReference>
<dbReference type="GO" id="GO:0006310">
    <property type="term" value="P:DNA recombination"/>
    <property type="evidence" value="ECO:0007669"/>
    <property type="project" value="UniProtKB-KW"/>
</dbReference>
<dbReference type="Gene3D" id="1.10.443.10">
    <property type="entry name" value="Intergrase catalytic core"/>
    <property type="match status" value="1"/>
</dbReference>
<proteinExistence type="predicted"/>
<organism evidence="3 4">
    <name type="scientific">Actinocatenispora sera</name>
    <dbReference type="NCBI Taxonomy" id="390989"/>
    <lineage>
        <taxon>Bacteria</taxon>
        <taxon>Bacillati</taxon>
        <taxon>Actinomycetota</taxon>
        <taxon>Actinomycetes</taxon>
        <taxon>Micromonosporales</taxon>
        <taxon>Micromonosporaceae</taxon>
        <taxon>Actinocatenispora</taxon>
    </lineage>
</organism>
<evidence type="ECO:0000259" key="2">
    <source>
        <dbReference type="PROSITE" id="PS51898"/>
    </source>
</evidence>
<feature type="domain" description="Tyr recombinase" evidence="2">
    <location>
        <begin position="1"/>
        <end position="71"/>
    </location>
</feature>
<keyword evidence="4" id="KW-1185">Reference proteome</keyword>
<evidence type="ECO:0000313" key="4">
    <source>
        <dbReference type="Proteomes" id="UP000680750"/>
    </source>
</evidence>
<dbReference type="Pfam" id="PF00589">
    <property type="entry name" value="Phage_integrase"/>
    <property type="match status" value="1"/>
</dbReference>
<gene>
    <name evidence="3" type="ORF">Asera_37130</name>
</gene>